<reference evidence="1 2" key="1">
    <citation type="submission" date="2014-03" db="EMBL/GenBank/DDBJ databases">
        <title>Bradyrhizobium valentinum sp. nov., isolated from effective nodules of Lupinus mariae-josephae, a lupine endemic of basic-lime soils in Eastern Spain.</title>
        <authorList>
            <person name="Duran D."/>
            <person name="Rey L."/>
            <person name="Navarro A."/>
            <person name="Busquets A."/>
            <person name="Imperial J."/>
            <person name="Ruiz-Argueso T."/>
        </authorList>
    </citation>
    <scope>NUCLEOTIDE SEQUENCE [LARGE SCALE GENOMIC DNA]</scope>
    <source>
        <strain evidence="1 2">CCBAU 23086</strain>
    </source>
</reference>
<dbReference type="RefSeq" id="WP_057861748.1">
    <property type="nucleotide sequence ID" value="NZ_LLYB01000109.1"/>
</dbReference>
<dbReference type="Proteomes" id="UP000051660">
    <property type="component" value="Unassembled WGS sequence"/>
</dbReference>
<proteinExistence type="predicted"/>
<name>A0A0R3MLC0_9BRAD</name>
<dbReference type="AlphaFoldDB" id="A0A0R3MLC0"/>
<evidence type="ECO:0000313" key="1">
    <source>
        <dbReference type="EMBL" id="KRR18243.1"/>
    </source>
</evidence>
<dbReference type="OrthoDB" id="5522051at2"/>
<evidence type="ECO:0000313" key="2">
    <source>
        <dbReference type="Proteomes" id="UP000051660"/>
    </source>
</evidence>
<dbReference type="EMBL" id="LLYB01000109">
    <property type="protein sequence ID" value="KRR18243.1"/>
    <property type="molecule type" value="Genomic_DNA"/>
</dbReference>
<comment type="caution">
    <text evidence="1">The sequence shown here is derived from an EMBL/GenBank/DDBJ whole genome shotgun (WGS) entry which is preliminary data.</text>
</comment>
<sequence>MATWDDWSEAGANILAPELLAKVQYILEREPIILEHRLYAGSSAPLRLVFDEYDDFLRHLKSRARPGDHILIWGYSSLCRNDNIAIDAKYPDDAGRTPRGGSY</sequence>
<protein>
    <submittedName>
        <fullName evidence="1">Uncharacterized protein</fullName>
    </submittedName>
</protein>
<gene>
    <name evidence="1" type="ORF">CQ14_25335</name>
</gene>
<organism evidence="1 2">
    <name type="scientific">Bradyrhizobium lablabi</name>
    <dbReference type="NCBI Taxonomy" id="722472"/>
    <lineage>
        <taxon>Bacteria</taxon>
        <taxon>Pseudomonadati</taxon>
        <taxon>Pseudomonadota</taxon>
        <taxon>Alphaproteobacteria</taxon>
        <taxon>Hyphomicrobiales</taxon>
        <taxon>Nitrobacteraceae</taxon>
        <taxon>Bradyrhizobium</taxon>
    </lineage>
</organism>
<accession>A0A0R3MLC0</accession>